<gene>
    <name evidence="3" type="ORF">Scinn_48630</name>
</gene>
<organism evidence="3 4">
    <name type="scientific">Streptomyces virginiae</name>
    <name type="common">Streptomyces cinnamonensis</name>
    <dbReference type="NCBI Taxonomy" id="1961"/>
    <lineage>
        <taxon>Bacteria</taxon>
        <taxon>Bacillati</taxon>
        <taxon>Actinomycetota</taxon>
        <taxon>Actinomycetes</taxon>
        <taxon>Kitasatosporales</taxon>
        <taxon>Streptomycetaceae</taxon>
        <taxon>Streptomyces</taxon>
    </lineage>
</organism>
<dbReference type="Gene3D" id="2.30.30.1060">
    <property type="match status" value="1"/>
</dbReference>
<feature type="domain" description="Hypervirulence associated protein TUDOR" evidence="2">
    <location>
        <begin position="27"/>
        <end position="85"/>
    </location>
</feature>
<feature type="region of interest" description="Disordered" evidence="1">
    <location>
        <begin position="1"/>
        <end position="92"/>
    </location>
</feature>
<protein>
    <recommendedName>
        <fullName evidence="2">Hypervirulence associated protein TUDOR domain-containing protein</fullName>
    </recommendedName>
</protein>
<sequence>MDSKGGKSGRDGGNSGDGKGEKRLGRGDEVSWKSHGRTVTGKVKKKITERTRAAGRVVDASDEQPQYEVESEASGRSAVHKPDALRKKGSSG</sequence>
<feature type="compositionally biased region" description="Basic and acidic residues" evidence="1">
    <location>
        <begin position="18"/>
        <end position="32"/>
    </location>
</feature>
<dbReference type="Proteomes" id="UP000660554">
    <property type="component" value="Unassembled WGS sequence"/>
</dbReference>
<comment type="caution">
    <text evidence="3">The sequence shown here is derived from an EMBL/GenBank/DDBJ whole genome shotgun (WGS) entry which is preliminary data.</text>
</comment>
<proteinExistence type="predicted"/>
<name>A0ABQ3NRJ2_STRVG</name>
<evidence type="ECO:0000256" key="1">
    <source>
        <dbReference type="SAM" id="MobiDB-lite"/>
    </source>
</evidence>
<evidence type="ECO:0000313" key="3">
    <source>
        <dbReference type="EMBL" id="GHI15400.1"/>
    </source>
</evidence>
<keyword evidence="4" id="KW-1185">Reference proteome</keyword>
<dbReference type="EMBL" id="BNDV01000010">
    <property type="protein sequence ID" value="GHI15400.1"/>
    <property type="molecule type" value="Genomic_DNA"/>
</dbReference>
<evidence type="ECO:0000259" key="2">
    <source>
        <dbReference type="Pfam" id="PF11160"/>
    </source>
</evidence>
<dbReference type="InterPro" id="IPR021331">
    <property type="entry name" value="Hva1_TUDOR"/>
</dbReference>
<dbReference type="Pfam" id="PF11160">
    <property type="entry name" value="Hva1_TUDOR"/>
    <property type="match status" value="1"/>
</dbReference>
<evidence type="ECO:0000313" key="4">
    <source>
        <dbReference type="Proteomes" id="UP000660554"/>
    </source>
</evidence>
<accession>A0ABQ3NRJ2</accession>
<reference evidence="4" key="1">
    <citation type="submission" date="2020-09" db="EMBL/GenBank/DDBJ databases">
        <title>Whole genome shotgun sequence of Streptomyces cinnamonensis NBRC 15873.</title>
        <authorList>
            <person name="Komaki H."/>
            <person name="Tamura T."/>
        </authorList>
    </citation>
    <scope>NUCLEOTIDE SEQUENCE [LARGE SCALE GENOMIC DNA]</scope>
    <source>
        <strain evidence="4">NBRC 15873</strain>
    </source>
</reference>
<feature type="compositionally biased region" description="Basic and acidic residues" evidence="1">
    <location>
        <begin position="1"/>
        <end position="10"/>
    </location>
</feature>